<dbReference type="InterPro" id="IPR051693">
    <property type="entry name" value="UPF0046_metallophosphoest"/>
</dbReference>
<dbReference type="GeneID" id="39584070"/>
<dbReference type="OrthoDB" id="630188at2759"/>
<dbReference type="Pfam" id="PF00149">
    <property type="entry name" value="Metallophos"/>
    <property type="match status" value="1"/>
</dbReference>
<dbReference type="Proteomes" id="UP000272025">
    <property type="component" value="Unassembled WGS sequence"/>
</dbReference>
<dbReference type="PANTHER" id="PTHR12905:SF16">
    <property type="entry name" value="SER_THR PROTEIN PHOSPHATASE FAMILY PROTEIN (AFU_ORTHOLOGUE AFUA_1G06000)"/>
    <property type="match status" value="1"/>
</dbReference>
<feature type="compositionally biased region" description="Low complexity" evidence="1">
    <location>
        <begin position="1"/>
        <end position="17"/>
    </location>
</feature>
<dbReference type="Gene3D" id="3.60.21.10">
    <property type="match status" value="1"/>
</dbReference>
<proteinExistence type="predicted"/>
<sequence length="396" mass="43307">MTPNSPASASASSPSSAKPFQPVQTLRRTRFVLISDTHRCTPALPRGDVLIHAGDLTNQGSFSELSRAIQWLEKTDFEAKIVVADLRHELPKSLMPFWGIDMPGNHDLALDRELDRGNGPSDSSADDCISLMTSSPSITYLTHAAAQIRLTSPKGPRTTFRVFGSPYSPRNAHHGIFAAFTYPPALPTAQPQPQPQPQPPESLPTLWDDIPLDTDVVVTHTPPRTHCDHQIKDGLPAGCEALRRALWRVRPRLAVCGHIHQARGAERVLWELGCGHVAFQEAGVRRWADPDPAGRKMSLVDLTARDRDPLRNDGSHRHTTGPKSASVPLAESAEVKGFGGEPASHRSDQTALLGRRGRQETCVVNCAIMAKSYPHVGGRTMNKPIVVDLDLPTWDL</sequence>
<feature type="domain" description="Calcineurin-like phosphoesterase" evidence="2">
    <location>
        <begin position="30"/>
        <end position="261"/>
    </location>
</feature>
<evidence type="ECO:0000313" key="3">
    <source>
        <dbReference type="EMBL" id="ROT35567.1"/>
    </source>
</evidence>
<evidence type="ECO:0000256" key="1">
    <source>
        <dbReference type="SAM" id="MobiDB-lite"/>
    </source>
</evidence>
<dbReference type="CDD" id="cd07379">
    <property type="entry name" value="MPP_239FB"/>
    <property type="match status" value="1"/>
</dbReference>
<evidence type="ECO:0000259" key="2">
    <source>
        <dbReference type="Pfam" id="PF00149"/>
    </source>
</evidence>
<feature type="region of interest" description="Disordered" evidence="1">
    <location>
        <begin position="1"/>
        <end position="22"/>
    </location>
</feature>
<organism evidence="3 4">
    <name type="scientific">Sodiomyces alkalinus (strain CBS 110278 / VKM F-3762 / F11)</name>
    <name type="common">Alkaliphilic filamentous fungus</name>
    <dbReference type="NCBI Taxonomy" id="1314773"/>
    <lineage>
        <taxon>Eukaryota</taxon>
        <taxon>Fungi</taxon>
        <taxon>Dikarya</taxon>
        <taxon>Ascomycota</taxon>
        <taxon>Pezizomycotina</taxon>
        <taxon>Sordariomycetes</taxon>
        <taxon>Hypocreomycetidae</taxon>
        <taxon>Glomerellales</taxon>
        <taxon>Plectosphaerellaceae</taxon>
        <taxon>Sodiomyces</taxon>
    </lineage>
</organism>
<dbReference type="RefSeq" id="XP_028463373.1">
    <property type="nucleotide sequence ID" value="XM_028615593.1"/>
</dbReference>
<dbReference type="EMBL" id="ML119061">
    <property type="protein sequence ID" value="ROT35567.1"/>
    <property type="molecule type" value="Genomic_DNA"/>
</dbReference>
<dbReference type="GO" id="GO:0016787">
    <property type="term" value="F:hydrolase activity"/>
    <property type="evidence" value="ECO:0007669"/>
    <property type="project" value="InterPro"/>
</dbReference>
<gene>
    <name evidence="3" type="ORF">SODALDRAFT_69869</name>
</gene>
<dbReference type="InterPro" id="IPR029052">
    <property type="entry name" value="Metallo-depent_PP-like"/>
</dbReference>
<accession>A0A3N2PM13</accession>
<reference evidence="3 4" key="1">
    <citation type="journal article" date="2018" name="Mol. Ecol.">
        <title>The obligate alkalophilic soda-lake fungus Sodiomyces alkalinus has shifted to a protein diet.</title>
        <authorList>
            <person name="Grum-Grzhimaylo A.A."/>
            <person name="Falkoski D.L."/>
            <person name="van den Heuvel J."/>
            <person name="Valero-Jimenez C.A."/>
            <person name="Min B."/>
            <person name="Choi I.G."/>
            <person name="Lipzen A."/>
            <person name="Daum C.G."/>
            <person name="Aanen D.K."/>
            <person name="Tsang A."/>
            <person name="Henrissat B."/>
            <person name="Bilanenko E.N."/>
            <person name="de Vries R.P."/>
            <person name="van Kan J.A.L."/>
            <person name="Grigoriev I.V."/>
            <person name="Debets A.J.M."/>
        </authorList>
    </citation>
    <scope>NUCLEOTIDE SEQUENCE [LARGE SCALE GENOMIC DNA]</scope>
    <source>
        <strain evidence="3 4">F11</strain>
    </source>
</reference>
<protein>
    <recommendedName>
        <fullName evidence="2">Calcineurin-like phosphoesterase domain-containing protein</fullName>
    </recommendedName>
</protein>
<feature type="region of interest" description="Disordered" evidence="1">
    <location>
        <begin position="304"/>
        <end position="354"/>
    </location>
</feature>
<dbReference type="SUPFAM" id="SSF56300">
    <property type="entry name" value="Metallo-dependent phosphatases"/>
    <property type="match status" value="1"/>
</dbReference>
<dbReference type="AlphaFoldDB" id="A0A3N2PM13"/>
<name>A0A3N2PM13_SODAK</name>
<evidence type="ECO:0000313" key="4">
    <source>
        <dbReference type="Proteomes" id="UP000272025"/>
    </source>
</evidence>
<feature type="compositionally biased region" description="Pro residues" evidence="1">
    <location>
        <begin position="184"/>
        <end position="202"/>
    </location>
</feature>
<dbReference type="InterPro" id="IPR004843">
    <property type="entry name" value="Calcineurin-like_PHP"/>
</dbReference>
<feature type="region of interest" description="Disordered" evidence="1">
    <location>
        <begin position="184"/>
        <end position="204"/>
    </location>
</feature>
<feature type="compositionally biased region" description="Basic and acidic residues" evidence="1">
    <location>
        <begin position="304"/>
        <end position="316"/>
    </location>
</feature>
<keyword evidence="4" id="KW-1185">Reference proteome</keyword>
<dbReference type="PANTHER" id="PTHR12905">
    <property type="entry name" value="METALLOPHOSPHOESTERASE"/>
    <property type="match status" value="1"/>
</dbReference>